<dbReference type="InterPro" id="IPR036388">
    <property type="entry name" value="WH-like_DNA-bd_sf"/>
</dbReference>
<dbReference type="RefSeq" id="WP_014828101.1">
    <property type="nucleotide sequence ID" value="NC_018068.1"/>
</dbReference>
<dbReference type="Gene3D" id="1.10.10.10">
    <property type="entry name" value="Winged helix-like DNA-binding domain superfamily/Winged helix DNA-binding domain"/>
    <property type="match status" value="2"/>
</dbReference>
<evidence type="ECO:0000259" key="7">
    <source>
        <dbReference type="Pfam" id="PF21982"/>
    </source>
</evidence>
<reference evidence="8 9" key="1">
    <citation type="journal article" date="2012" name="J. Bacteriol.">
        <title>Complete genome sequences of Desulfosporosinus orientis DSM765T, Desulfosporosinus youngiae DSM17734T, Desulfosporosinus meridiei DSM13257T, and Desulfosporosinus acidiphilus DSM22704T.</title>
        <authorList>
            <person name="Pester M."/>
            <person name="Brambilla E."/>
            <person name="Alazard D."/>
            <person name="Rattei T."/>
            <person name="Weinmaier T."/>
            <person name="Han J."/>
            <person name="Lucas S."/>
            <person name="Lapidus A."/>
            <person name="Cheng J.F."/>
            <person name="Goodwin L."/>
            <person name="Pitluck S."/>
            <person name="Peters L."/>
            <person name="Ovchinnikova G."/>
            <person name="Teshima H."/>
            <person name="Detter J.C."/>
            <person name="Han C.S."/>
            <person name="Tapia R."/>
            <person name="Land M.L."/>
            <person name="Hauser L."/>
            <person name="Kyrpides N.C."/>
            <person name="Ivanova N.N."/>
            <person name="Pagani I."/>
            <person name="Huntmann M."/>
            <person name="Wei C.L."/>
            <person name="Davenport K.W."/>
            <person name="Daligault H."/>
            <person name="Chain P.S."/>
            <person name="Chen A."/>
            <person name="Mavromatis K."/>
            <person name="Markowitz V."/>
            <person name="Szeto E."/>
            <person name="Mikhailova N."/>
            <person name="Pati A."/>
            <person name="Wagner M."/>
            <person name="Woyke T."/>
            <person name="Ollivier B."/>
            <person name="Klenk H.P."/>
            <person name="Spring S."/>
            <person name="Loy A."/>
        </authorList>
    </citation>
    <scope>NUCLEOTIDE SEQUENCE [LARGE SCALE GENOMIC DNA]</scope>
    <source>
        <strain evidence="9">DSM 22704 / JCM 16185 / SJ4</strain>
    </source>
</reference>
<comment type="function">
    <text evidence="5">Modulates RecA activity.</text>
</comment>
<dbReference type="Pfam" id="PF02631">
    <property type="entry name" value="RecX_HTH2"/>
    <property type="match status" value="1"/>
</dbReference>
<evidence type="ECO:0000256" key="2">
    <source>
        <dbReference type="ARBA" id="ARBA00009695"/>
    </source>
</evidence>
<dbReference type="AlphaFoldDB" id="I4D8I8"/>
<comment type="similarity">
    <text evidence="2 5">Belongs to the RecX family.</text>
</comment>
<dbReference type="InterPro" id="IPR053924">
    <property type="entry name" value="RecX_HTH_2nd"/>
</dbReference>
<name>I4D8I8_DESAJ</name>
<feature type="domain" description="RecX second three-helical" evidence="6">
    <location>
        <begin position="59"/>
        <end position="98"/>
    </location>
</feature>
<dbReference type="OrthoDB" id="1809454at2"/>
<evidence type="ECO:0000313" key="8">
    <source>
        <dbReference type="EMBL" id="AFM42112.1"/>
    </source>
</evidence>
<accession>I4D8I8</accession>
<dbReference type="PANTHER" id="PTHR33602:SF1">
    <property type="entry name" value="REGULATORY PROTEIN RECX FAMILY PROTEIN"/>
    <property type="match status" value="1"/>
</dbReference>
<dbReference type="Proteomes" id="UP000002892">
    <property type="component" value="Chromosome"/>
</dbReference>
<dbReference type="HAMAP" id="MF_01114">
    <property type="entry name" value="RecX"/>
    <property type="match status" value="1"/>
</dbReference>
<keyword evidence="9" id="KW-1185">Reference proteome</keyword>
<dbReference type="HOGENOM" id="CLU_066607_3_3_9"/>
<evidence type="ECO:0000256" key="3">
    <source>
        <dbReference type="ARBA" id="ARBA00018111"/>
    </source>
</evidence>
<evidence type="ECO:0000256" key="1">
    <source>
        <dbReference type="ARBA" id="ARBA00004496"/>
    </source>
</evidence>
<dbReference type="KEGG" id="dai:Desaci_3211"/>
<protein>
    <recommendedName>
        <fullName evidence="3 5">Regulatory protein RecX</fullName>
    </recommendedName>
</protein>
<dbReference type="Pfam" id="PF21982">
    <property type="entry name" value="RecX_HTH1"/>
    <property type="match status" value="1"/>
</dbReference>
<dbReference type="InterPro" id="IPR003783">
    <property type="entry name" value="Regulatory_RecX"/>
</dbReference>
<evidence type="ECO:0000259" key="6">
    <source>
        <dbReference type="Pfam" id="PF02631"/>
    </source>
</evidence>
<organism evidence="8 9">
    <name type="scientific">Desulfosporosinus acidiphilus (strain DSM 22704 / JCM 16185 / SJ4)</name>
    <dbReference type="NCBI Taxonomy" id="646529"/>
    <lineage>
        <taxon>Bacteria</taxon>
        <taxon>Bacillati</taxon>
        <taxon>Bacillota</taxon>
        <taxon>Clostridia</taxon>
        <taxon>Eubacteriales</taxon>
        <taxon>Desulfitobacteriaceae</taxon>
        <taxon>Desulfosporosinus</taxon>
    </lineage>
</organism>
<dbReference type="GO" id="GO:0005737">
    <property type="term" value="C:cytoplasm"/>
    <property type="evidence" value="ECO:0007669"/>
    <property type="project" value="UniProtKB-SubCell"/>
</dbReference>
<dbReference type="eggNOG" id="COG2137">
    <property type="taxonomic scope" value="Bacteria"/>
</dbReference>
<feature type="domain" description="RecX first three-helical" evidence="7">
    <location>
        <begin position="13"/>
        <end position="52"/>
    </location>
</feature>
<comment type="subcellular location">
    <subcellularLocation>
        <location evidence="1 5">Cytoplasm</location>
    </subcellularLocation>
</comment>
<dbReference type="PANTHER" id="PTHR33602">
    <property type="entry name" value="REGULATORY PROTEIN RECX FAMILY PROTEIN"/>
    <property type="match status" value="1"/>
</dbReference>
<keyword evidence="4 5" id="KW-0963">Cytoplasm</keyword>
<evidence type="ECO:0000313" key="9">
    <source>
        <dbReference type="Proteomes" id="UP000002892"/>
    </source>
</evidence>
<dbReference type="EMBL" id="CP003639">
    <property type="protein sequence ID" value="AFM42112.1"/>
    <property type="molecule type" value="Genomic_DNA"/>
</dbReference>
<proteinExistence type="inferred from homology"/>
<evidence type="ECO:0000256" key="5">
    <source>
        <dbReference type="HAMAP-Rule" id="MF_01114"/>
    </source>
</evidence>
<gene>
    <name evidence="5" type="primary">recX</name>
    <name evidence="8" type="ordered locus">Desaci_3211</name>
</gene>
<dbReference type="STRING" id="646529.Desaci_3211"/>
<sequence>MVPLTKNKPKKSAWEAALDSLSRRALTNCELETRLTEKGYENQEIEKVIAKLTDYGYLNDQELALNYSKSRLKRYSRRRVISDMKNRGIAGTLIEQVLQEVYSGDEESKLCLALAQRWWAQEEQRWEEKTSKDPDKKSPPVELWVRQRVARKLLQRGYPSEMVRNVIMEMRIESSHLGQA</sequence>
<dbReference type="InterPro" id="IPR053926">
    <property type="entry name" value="RecX_HTH_1st"/>
</dbReference>
<evidence type="ECO:0000256" key="4">
    <source>
        <dbReference type="ARBA" id="ARBA00022490"/>
    </source>
</evidence>
<dbReference type="GO" id="GO:0006282">
    <property type="term" value="P:regulation of DNA repair"/>
    <property type="evidence" value="ECO:0007669"/>
    <property type="project" value="UniProtKB-UniRule"/>
</dbReference>